<reference evidence="2" key="1">
    <citation type="submission" date="2019-12" db="EMBL/GenBank/DDBJ databases">
        <title>Comparative genomics gives insights into the taxonomy of the Azoarcus-Aromatoleum group and reveals separate origins of nif in the plant-associated Azoarcus and non-plant-associated Aromatoleum sub-groups.</title>
        <authorList>
            <person name="Lafos M."/>
            <person name="Maluk M."/>
            <person name="Batista M."/>
            <person name="Junghare M."/>
            <person name="Carmona M."/>
            <person name="Faoro H."/>
            <person name="Cruz L.M."/>
            <person name="Battistoni F."/>
            <person name="De Souza E."/>
            <person name="Pedrosa F."/>
            <person name="Chen W.-M."/>
            <person name="Poole P.S."/>
            <person name="Dixon R.A."/>
            <person name="James E.K."/>
        </authorList>
    </citation>
    <scope>NUCLEOTIDE SEQUENCE</scope>
    <source>
        <strain evidence="2">NSC3</strain>
    </source>
</reference>
<evidence type="ECO:0000313" key="3">
    <source>
        <dbReference type="Proteomes" id="UP000599523"/>
    </source>
</evidence>
<dbReference type="AlphaFoldDB" id="A0A972J9P5"/>
<dbReference type="Gene3D" id="3.30.70.1440">
    <property type="entry name" value="Multidrug efflux transporter AcrB pore domain"/>
    <property type="match status" value="1"/>
</dbReference>
<dbReference type="Proteomes" id="UP000599523">
    <property type="component" value="Unassembled WGS sequence"/>
</dbReference>
<gene>
    <name evidence="2" type="ORF">GPA21_19245</name>
</gene>
<dbReference type="GO" id="GO:0005886">
    <property type="term" value="C:plasma membrane"/>
    <property type="evidence" value="ECO:0007669"/>
    <property type="project" value="TreeGrafter"/>
</dbReference>
<dbReference type="RefSeq" id="WP_168989694.1">
    <property type="nucleotide sequence ID" value="NZ_CAWPHM010000115.1"/>
</dbReference>
<feature type="transmembrane region" description="Helical" evidence="1">
    <location>
        <begin position="72"/>
        <end position="95"/>
    </location>
</feature>
<feature type="transmembrane region" description="Helical" evidence="1">
    <location>
        <begin position="143"/>
        <end position="163"/>
    </location>
</feature>
<evidence type="ECO:0000313" key="2">
    <source>
        <dbReference type="EMBL" id="NMG05079.1"/>
    </source>
</evidence>
<sequence>TRLANAREITLATRNDFLPDLRARYPDIRISSQGQDKETAETGNSLLGNLLIGLVGIFLLLSFQFRNYLHPLVVMLAIPMGFIGVIWGHLVMGLALTMPSLVGFATLAGVVVNNNILLVGFVREQVAAGVRVSEAAVEAARQRFRPIMITSLTTVAGLLPLMLETSTQAQLLVPLVVSLAFGLVTATVSSLYLVPAFFAILDDLGFGRAPASADRVSGAAVGMQSRPVGNQ</sequence>
<comment type="caution">
    <text evidence="2">The sequence shown here is derived from an EMBL/GenBank/DDBJ whole genome shotgun (WGS) entry which is preliminary data.</text>
</comment>
<dbReference type="InterPro" id="IPR001036">
    <property type="entry name" value="Acrflvin-R"/>
</dbReference>
<organism evidence="2 3">
    <name type="scientific">Azoarcus taiwanensis</name>
    <dbReference type="NCBI Taxonomy" id="666964"/>
    <lineage>
        <taxon>Bacteria</taxon>
        <taxon>Pseudomonadati</taxon>
        <taxon>Pseudomonadota</taxon>
        <taxon>Betaproteobacteria</taxon>
        <taxon>Rhodocyclales</taxon>
        <taxon>Zoogloeaceae</taxon>
        <taxon>Azoarcus</taxon>
    </lineage>
</organism>
<name>A0A972J9P5_9RHOO</name>
<evidence type="ECO:0000256" key="1">
    <source>
        <dbReference type="SAM" id="Phobius"/>
    </source>
</evidence>
<dbReference type="PANTHER" id="PTHR32063">
    <property type="match status" value="1"/>
</dbReference>
<keyword evidence="1" id="KW-1133">Transmembrane helix</keyword>
<dbReference type="SUPFAM" id="SSF82866">
    <property type="entry name" value="Multidrug efflux transporter AcrB transmembrane domain"/>
    <property type="match status" value="1"/>
</dbReference>
<dbReference type="GO" id="GO:0042910">
    <property type="term" value="F:xenobiotic transmembrane transporter activity"/>
    <property type="evidence" value="ECO:0007669"/>
    <property type="project" value="TreeGrafter"/>
</dbReference>
<keyword evidence="1" id="KW-0472">Membrane</keyword>
<dbReference type="Pfam" id="PF00873">
    <property type="entry name" value="ACR_tran"/>
    <property type="match status" value="1"/>
</dbReference>
<keyword evidence="1" id="KW-0812">Transmembrane</keyword>
<dbReference type="PANTHER" id="PTHR32063:SF33">
    <property type="entry name" value="RND SUPERFAMILY EFFLUX PUMP PERMEASE COMPONENT"/>
    <property type="match status" value="1"/>
</dbReference>
<feature type="transmembrane region" description="Helical" evidence="1">
    <location>
        <begin position="46"/>
        <end position="65"/>
    </location>
</feature>
<protein>
    <submittedName>
        <fullName evidence="2">MMPL family transporter</fullName>
    </submittedName>
</protein>
<proteinExistence type="predicted"/>
<accession>A0A972J9P5</accession>
<dbReference type="Gene3D" id="1.20.1640.10">
    <property type="entry name" value="Multidrug efflux transporter AcrB transmembrane domain"/>
    <property type="match status" value="1"/>
</dbReference>
<feature type="transmembrane region" description="Helical" evidence="1">
    <location>
        <begin position="101"/>
        <end position="122"/>
    </location>
</feature>
<feature type="transmembrane region" description="Helical" evidence="1">
    <location>
        <begin position="175"/>
        <end position="201"/>
    </location>
</feature>
<feature type="non-terminal residue" evidence="2">
    <location>
        <position position="1"/>
    </location>
</feature>
<keyword evidence="3" id="KW-1185">Reference proteome</keyword>
<dbReference type="EMBL" id="WTVM01000203">
    <property type="protein sequence ID" value="NMG05079.1"/>
    <property type="molecule type" value="Genomic_DNA"/>
</dbReference>